<dbReference type="Proteomes" id="UP000028725">
    <property type="component" value="Unassembled WGS sequence"/>
</dbReference>
<dbReference type="EMBL" id="JMCB01000005">
    <property type="protein sequence ID" value="KFE68981.1"/>
    <property type="molecule type" value="Genomic_DNA"/>
</dbReference>
<dbReference type="RefSeq" id="WP_044187640.1">
    <property type="nucleotide sequence ID" value="NZ_JMCB01000005.1"/>
</dbReference>
<proteinExistence type="predicted"/>
<comment type="caution">
    <text evidence="4">The sequence shown here is derived from an EMBL/GenBank/DDBJ whole genome shotgun (WGS) entry which is preliminary data.</text>
</comment>
<sequence>MASESNENHVRQVYGEIALAYEVLFPSLHRYEDRVERFLAEAVKPGCRVLDVGCGTGLLTRGLDASVEVVGLDLAPEMIELARKGRPSGTWQEHSYHQPIPSELGHFDVVLAVGCLDFCDDLRQVLHHFGSALKPEGRMLFTVLERRQGLDGHEIHRRQVKTAGPAVWVTFPSFEETASALTTAGLLPYRYTHAPGWVHLMEQRTMYFGWWEVGRR</sequence>
<evidence type="ECO:0000313" key="5">
    <source>
        <dbReference type="Proteomes" id="UP000028725"/>
    </source>
</evidence>
<dbReference type="OrthoDB" id="9807911at2"/>
<keyword evidence="2" id="KW-0808">Transferase</keyword>
<evidence type="ECO:0000256" key="1">
    <source>
        <dbReference type="ARBA" id="ARBA00022603"/>
    </source>
</evidence>
<dbReference type="GO" id="GO:0032259">
    <property type="term" value="P:methylation"/>
    <property type="evidence" value="ECO:0007669"/>
    <property type="project" value="UniProtKB-KW"/>
</dbReference>
<organism evidence="4 5">
    <name type="scientific">Hyalangium minutum</name>
    <dbReference type="NCBI Taxonomy" id="394096"/>
    <lineage>
        <taxon>Bacteria</taxon>
        <taxon>Pseudomonadati</taxon>
        <taxon>Myxococcota</taxon>
        <taxon>Myxococcia</taxon>
        <taxon>Myxococcales</taxon>
        <taxon>Cystobacterineae</taxon>
        <taxon>Archangiaceae</taxon>
        <taxon>Hyalangium</taxon>
    </lineage>
</organism>
<dbReference type="PANTHER" id="PTHR43464:SF19">
    <property type="entry name" value="UBIQUINONE BIOSYNTHESIS O-METHYLTRANSFERASE, MITOCHONDRIAL"/>
    <property type="match status" value="1"/>
</dbReference>
<keyword evidence="1" id="KW-0489">Methyltransferase</keyword>
<evidence type="ECO:0000313" key="4">
    <source>
        <dbReference type="EMBL" id="KFE68981.1"/>
    </source>
</evidence>
<dbReference type="Gene3D" id="3.40.50.150">
    <property type="entry name" value="Vaccinia Virus protein VP39"/>
    <property type="match status" value="1"/>
</dbReference>
<dbReference type="GO" id="GO:0008168">
    <property type="term" value="F:methyltransferase activity"/>
    <property type="evidence" value="ECO:0007669"/>
    <property type="project" value="UniProtKB-KW"/>
</dbReference>
<reference evidence="4 5" key="1">
    <citation type="submission" date="2014-04" db="EMBL/GenBank/DDBJ databases">
        <title>Genome assembly of Hyalangium minutum DSM 14724.</title>
        <authorList>
            <person name="Sharma G."/>
            <person name="Subramanian S."/>
        </authorList>
    </citation>
    <scope>NUCLEOTIDE SEQUENCE [LARGE SCALE GENOMIC DNA]</scope>
    <source>
        <strain evidence="4 5">DSM 14724</strain>
    </source>
</reference>
<keyword evidence="3" id="KW-0949">S-adenosyl-L-methionine</keyword>
<dbReference type="PANTHER" id="PTHR43464">
    <property type="entry name" value="METHYLTRANSFERASE"/>
    <property type="match status" value="1"/>
</dbReference>
<dbReference type="InterPro" id="IPR029063">
    <property type="entry name" value="SAM-dependent_MTases_sf"/>
</dbReference>
<dbReference type="SUPFAM" id="SSF53335">
    <property type="entry name" value="S-adenosyl-L-methionine-dependent methyltransferases"/>
    <property type="match status" value="1"/>
</dbReference>
<accession>A0A085WMR8</accession>
<evidence type="ECO:0000256" key="3">
    <source>
        <dbReference type="ARBA" id="ARBA00022691"/>
    </source>
</evidence>
<dbReference type="STRING" id="394096.DB31_6883"/>
<dbReference type="CDD" id="cd02440">
    <property type="entry name" value="AdoMet_MTases"/>
    <property type="match status" value="1"/>
</dbReference>
<evidence type="ECO:0000256" key="2">
    <source>
        <dbReference type="ARBA" id="ARBA00022679"/>
    </source>
</evidence>
<dbReference type="Pfam" id="PF13489">
    <property type="entry name" value="Methyltransf_23"/>
    <property type="match status" value="1"/>
</dbReference>
<keyword evidence="5" id="KW-1185">Reference proteome</keyword>
<dbReference type="PATRIC" id="fig|394096.3.peg.2927"/>
<dbReference type="AlphaFoldDB" id="A0A085WMR8"/>
<protein>
    <submittedName>
        <fullName evidence="4">Uncharacterized protein</fullName>
    </submittedName>
</protein>
<name>A0A085WMR8_9BACT</name>
<gene>
    <name evidence="4" type="ORF">DB31_6883</name>
</gene>